<organism evidence="3">
    <name type="scientific">Laccaria bicolor (strain S238N-H82 / ATCC MYA-4686)</name>
    <name type="common">Bicoloured deceiver</name>
    <name type="synonym">Laccaria laccata var. bicolor</name>
    <dbReference type="NCBI Taxonomy" id="486041"/>
    <lineage>
        <taxon>Eukaryota</taxon>
        <taxon>Fungi</taxon>
        <taxon>Dikarya</taxon>
        <taxon>Basidiomycota</taxon>
        <taxon>Agaricomycotina</taxon>
        <taxon>Agaricomycetes</taxon>
        <taxon>Agaricomycetidae</taxon>
        <taxon>Agaricales</taxon>
        <taxon>Agaricineae</taxon>
        <taxon>Hydnangiaceae</taxon>
        <taxon>Laccaria</taxon>
    </lineage>
</organism>
<evidence type="ECO:0000256" key="1">
    <source>
        <dbReference type="SAM" id="MobiDB-lite"/>
    </source>
</evidence>
<dbReference type="EMBL" id="DS547123">
    <property type="protein sequence ID" value="EDR03584.1"/>
    <property type="molecule type" value="Genomic_DNA"/>
</dbReference>
<dbReference type="InParanoid" id="B0DPB1"/>
<dbReference type="HOGENOM" id="CLU_033651_0_0_1"/>
<sequence>MSTSPGHDHTSTSLDGKGGTDSAAKVGKSTGPSYVYYRLYTKLGAFESNQPLYHNDRFIGRIPLKSVAPPRTVASLKRCLCKLEGLSEPDKALVFTPLSSPAPKEDSARLSFHAPSGPGLSEQDPIALVVESEKRIEEITQSDKLPERSDDTDIHYVYYRVYSSEGDEKAKTSFDETDSSLGRINSLSVAPPHNAGSLKACIAKFEGLVNALYMELFQDVDSDAAMGDTDVISFQGDTYPGSNQGNPVAAIAAFTKRARLLFTCSYKQNKPTWLSINKDEIIHTDGVIVSVRSPSTNQFCLGYMVINSKDEKGCESPICLWVAGWLLIFFCSCARGLC</sequence>
<dbReference type="KEGG" id="lbc:LACBIDRAFT_307071"/>
<dbReference type="AlphaFoldDB" id="B0DPB1"/>
<dbReference type="OrthoDB" id="2995174at2759"/>
<dbReference type="Proteomes" id="UP000001194">
    <property type="component" value="Unassembled WGS sequence"/>
</dbReference>
<gene>
    <name evidence="2" type="ORF">LACBIDRAFT_307071</name>
</gene>
<feature type="region of interest" description="Disordered" evidence="1">
    <location>
        <begin position="97"/>
        <end position="121"/>
    </location>
</feature>
<reference evidence="2 3" key="1">
    <citation type="journal article" date="2008" name="Nature">
        <title>The genome of Laccaria bicolor provides insights into mycorrhizal symbiosis.</title>
        <authorList>
            <person name="Martin F."/>
            <person name="Aerts A."/>
            <person name="Ahren D."/>
            <person name="Brun A."/>
            <person name="Danchin E.G.J."/>
            <person name="Duchaussoy F."/>
            <person name="Gibon J."/>
            <person name="Kohler A."/>
            <person name="Lindquist E."/>
            <person name="Pereda V."/>
            <person name="Salamov A."/>
            <person name="Shapiro H.J."/>
            <person name="Wuyts J."/>
            <person name="Blaudez D."/>
            <person name="Buee M."/>
            <person name="Brokstein P."/>
            <person name="Canbaeck B."/>
            <person name="Cohen D."/>
            <person name="Courty P.E."/>
            <person name="Coutinho P.M."/>
            <person name="Delaruelle C."/>
            <person name="Detter J.C."/>
            <person name="Deveau A."/>
            <person name="DiFazio S."/>
            <person name="Duplessis S."/>
            <person name="Fraissinet-Tachet L."/>
            <person name="Lucic E."/>
            <person name="Frey-Klett P."/>
            <person name="Fourrey C."/>
            <person name="Feussner I."/>
            <person name="Gay G."/>
            <person name="Grimwood J."/>
            <person name="Hoegger P.J."/>
            <person name="Jain P."/>
            <person name="Kilaru S."/>
            <person name="Labbe J."/>
            <person name="Lin Y.C."/>
            <person name="Legue V."/>
            <person name="Le Tacon F."/>
            <person name="Marmeisse R."/>
            <person name="Melayah D."/>
            <person name="Montanini B."/>
            <person name="Muratet M."/>
            <person name="Nehls U."/>
            <person name="Niculita-Hirzel H."/>
            <person name="Oudot-Le Secq M.P."/>
            <person name="Peter M."/>
            <person name="Quesneville H."/>
            <person name="Rajashekar B."/>
            <person name="Reich M."/>
            <person name="Rouhier N."/>
            <person name="Schmutz J."/>
            <person name="Yin T."/>
            <person name="Chalot M."/>
            <person name="Henrissat B."/>
            <person name="Kuees U."/>
            <person name="Lucas S."/>
            <person name="Van de Peer Y."/>
            <person name="Podila G.K."/>
            <person name="Polle A."/>
            <person name="Pukkila P.J."/>
            <person name="Richardson P.M."/>
            <person name="Rouze P."/>
            <person name="Sanders I.R."/>
            <person name="Stajich J.E."/>
            <person name="Tunlid A."/>
            <person name="Tuskan G."/>
            <person name="Grigoriev I.V."/>
        </authorList>
    </citation>
    <scope>NUCLEOTIDE SEQUENCE [LARGE SCALE GENOMIC DNA]</scope>
    <source>
        <strain evidence="3">S238N-H82 / ATCC MYA-4686</strain>
    </source>
</reference>
<dbReference type="GeneID" id="6081373"/>
<proteinExistence type="predicted"/>
<evidence type="ECO:0000313" key="2">
    <source>
        <dbReference type="EMBL" id="EDR03584.1"/>
    </source>
</evidence>
<feature type="compositionally biased region" description="Basic and acidic residues" evidence="1">
    <location>
        <begin position="1"/>
        <end position="10"/>
    </location>
</feature>
<protein>
    <submittedName>
        <fullName evidence="2">Predicted protein</fullName>
    </submittedName>
</protein>
<name>B0DPB1_LACBS</name>
<keyword evidence="3" id="KW-1185">Reference proteome</keyword>
<dbReference type="RefSeq" id="XP_001885732.1">
    <property type="nucleotide sequence ID" value="XM_001885697.1"/>
</dbReference>
<accession>B0DPB1</accession>
<evidence type="ECO:0000313" key="3">
    <source>
        <dbReference type="Proteomes" id="UP000001194"/>
    </source>
</evidence>
<feature type="region of interest" description="Disordered" evidence="1">
    <location>
        <begin position="1"/>
        <end position="25"/>
    </location>
</feature>